<proteinExistence type="predicted"/>
<reference evidence="3" key="5">
    <citation type="submission" date="2018-04" db="UniProtKB">
        <authorList>
            <consortium name="EnsemblFungi"/>
        </authorList>
    </citation>
    <scope>IDENTIFICATION</scope>
    <source>
        <strain evidence="3">R3-111a-1</strain>
    </source>
</reference>
<organism evidence="2">
    <name type="scientific">Gaeumannomyces tritici (strain R3-111a-1)</name>
    <name type="common">Wheat and barley take-all root rot fungus</name>
    <name type="synonym">Gaeumannomyces graminis var. tritici</name>
    <dbReference type="NCBI Taxonomy" id="644352"/>
    <lineage>
        <taxon>Eukaryota</taxon>
        <taxon>Fungi</taxon>
        <taxon>Dikarya</taxon>
        <taxon>Ascomycota</taxon>
        <taxon>Pezizomycotina</taxon>
        <taxon>Sordariomycetes</taxon>
        <taxon>Sordariomycetidae</taxon>
        <taxon>Magnaporthales</taxon>
        <taxon>Magnaporthaceae</taxon>
        <taxon>Gaeumannomyces</taxon>
    </lineage>
</organism>
<evidence type="ECO:0000313" key="3">
    <source>
        <dbReference type="EnsemblFungi" id="EJT81844"/>
    </source>
</evidence>
<protein>
    <submittedName>
        <fullName evidence="2 3">Uncharacterized protein</fullName>
    </submittedName>
</protein>
<reference evidence="3" key="4">
    <citation type="journal article" date="2015" name="G3 (Bethesda)">
        <title>Genome sequences of three phytopathogenic species of the Magnaporthaceae family of fungi.</title>
        <authorList>
            <person name="Okagaki L.H."/>
            <person name="Nunes C.C."/>
            <person name="Sailsbery J."/>
            <person name="Clay B."/>
            <person name="Brown D."/>
            <person name="John T."/>
            <person name="Oh Y."/>
            <person name="Young N."/>
            <person name="Fitzgerald M."/>
            <person name="Haas B.J."/>
            <person name="Zeng Q."/>
            <person name="Young S."/>
            <person name="Adiconis X."/>
            <person name="Fan L."/>
            <person name="Levin J.Z."/>
            <person name="Mitchell T.K."/>
            <person name="Okubara P.A."/>
            <person name="Farman M.L."/>
            <person name="Kohn L.M."/>
            <person name="Birren B."/>
            <person name="Ma L.-J."/>
            <person name="Dean R.A."/>
        </authorList>
    </citation>
    <scope>NUCLEOTIDE SEQUENCE</scope>
    <source>
        <strain evidence="3">R3-111a-1</strain>
    </source>
</reference>
<reference evidence="2" key="3">
    <citation type="submission" date="2010-09" db="EMBL/GenBank/DDBJ databases">
        <title>Annotation of Gaeumannomyces graminis var. tritici R3-111a-1.</title>
        <authorList>
            <consortium name="The Broad Institute Genome Sequencing Platform"/>
            <person name="Ma L.-J."/>
            <person name="Dead R."/>
            <person name="Young S.K."/>
            <person name="Zeng Q."/>
            <person name="Gargeya S."/>
            <person name="Fitzgerald M."/>
            <person name="Haas B."/>
            <person name="Abouelleil A."/>
            <person name="Alvarado L."/>
            <person name="Arachchi H.M."/>
            <person name="Berlin A."/>
            <person name="Brown A."/>
            <person name="Chapman S.B."/>
            <person name="Chen Z."/>
            <person name="Dunbar C."/>
            <person name="Freedman E."/>
            <person name="Gearin G."/>
            <person name="Gellesch M."/>
            <person name="Goldberg J."/>
            <person name="Griggs A."/>
            <person name="Gujja S."/>
            <person name="Heiman D."/>
            <person name="Howarth C."/>
            <person name="Larson L."/>
            <person name="Lui A."/>
            <person name="MacDonald P.J.P."/>
            <person name="Mehta T."/>
            <person name="Montmayeur A."/>
            <person name="Murphy C."/>
            <person name="Neiman D."/>
            <person name="Pearson M."/>
            <person name="Priest M."/>
            <person name="Roberts A."/>
            <person name="Saif S."/>
            <person name="Shea T."/>
            <person name="Shenoy N."/>
            <person name="Sisk P."/>
            <person name="Stolte C."/>
            <person name="Sykes S."/>
            <person name="Yandava C."/>
            <person name="Wortman J."/>
            <person name="Nusbaum C."/>
            <person name="Birren B."/>
        </authorList>
    </citation>
    <scope>NUCLEOTIDE SEQUENCE</scope>
    <source>
        <strain evidence="2">R3-111a-1</strain>
    </source>
</reference>
<dbReference type="GeneID" id="20342276"/>
<dbReference type="RefSeq" id="XP_009217853.1">
    <property type="nucleotide sequence ID" value="XM_009219589.1"/>
</dbReference>
<dbReference type="HOGENOM" id="CLU_2704924_0_0_1"/>
<dbReference type="Proteomes" id="UP000006039">
    <property type="component" value="Unassembled WGS sequence"/>
</dbReference>
<keyword evidence="4" id="KW-1185">Reference proteome</keyword>
<evidence type="ECO:0000313" key="4">
    <source>
        <dbReference type="Proteomes" id="UP000006039"/>
    </source>
</evidence>
<dbReference type="VEuPathDB" id="FungiDB:GGTG_01818"/>
<evidence type="ECO:0000313" key="2">
    <source>
        <dbReference type="EMBL" id="EJT81844.1"/>
    </source>
</evidence>
<reference evidence="2" key="2">
    <citation type="submission" date="2010-07" db="EMBL/GenBank/DDBJ databases">
        <authorList>
            <consortium name="The Broad Institute Genome Sequencing Platform"/>
            <consortium name="Broad Institute Genome Sequencing Center for Infectious Disease"/>
            <person name="Ma L.-J."/>
            <person name="Dead R."/>
            <person name="Young S."/>
            <person name="Zeng Q."/>
            <person name="Koehrsen M."/>
            <person name="Alvarado L."/>
            <person name="Berlin A."/>
            <person name="Chapman S.B."/>
            <person name="Chen Z."/>
            <person name="Freedman E."/>
            <person name="Gellesch M."/>
            <person name="Goldberg J."/>
            <person name="Griggs A."/>
            <person name="Gujja S."/>
            <person name="Heilman E.R."/>
            <person name="Heiman D."/>
            <person name="Hepburn T."/>
            <person name="Howarth C."/>
            <person name="Jen D."/>
            <person name="Larson L."/>
            <person name="Mehta T."/>
            <person name="Neiman D."/>
            <person name="Pearson M."/>
            <person name="Roberts A."/>
            <person name="Saif S."/>
            <person name="Shea T."/>
            <person name="Shenoy N."/>
            <person name="Sisk P."/>
            <person name="Stolte C."/>
            <person name="Sykes S."/>
            <person name="Walk T."/>
            <person name="White J."/>
            <person name="Yandava C."/>
            <person name="Haas B."/>
            <person name="Nusbaum C."/>
            <person name="Birren B."/>
        </authorList>
    </citation>
    <scope>NUCLEOTIDE SEQUENCE</scope>
    <source>
        <strain evidence="2">R3-111a-1</strain>
    </source>
</reference>
<name>J3NKM7_GAET3</name>
<evidence type="ECO:0000256" key="1">
    <source>
        <dbReference type="SAM" id="MobiDB-lite"/>
    </source>
</evidence>
<dbReference type="EMBL" id="GL385395">
    <property type="protein sequence ID" value="EJT81844.1"/>
    <property type="molecule type" value="Genomic_DNA"/>
</dbReference>
<feature type="region of interest" description="Disordered" evidence="1">
    <location>
        <begin position="22"/>
        <end position="73"/>
    </location>
</feature>
<gene>
    <name evidence="3" type="primary">20342276</name>
    <name evidence="2" type="ORF">GGTG_01818</name>
</gene>
<reference evidence="4" key="1">
    <citation type="submission" date="2010-07" db="EMBL/GenBank/DDBJ databases">
        <title>The genome sequence of Gaeumannomyces graminis var. tritici strain R3-111a-1.</title>
        <authorList>
            <consortium name="The Broad Institute Genome Sequencing Platform"/>
            <person name="Ma L.-J."/>
            <person name="Dead R."/>
            <person name="Young S."/>
            <person name="Zeng Q."/>
            <person name="Koehrsen M."/>
            <person name="Alvarado L."/>
            <person name="Berlin A."/>
            <person name="Chapman S.B."/>
            <person name="Chen Z."/>
            <person name="Freedman E."/>
            <person name="Gellesch M."/>
            <person name="Goldberg J."/>
            <person name="Griggs A."/>
            <person name="Gujja S."/>
            <person name="Heilman E.R."/>
            <person name="Heiman D."/>
            <person name="Hepburn T."/>
            <person name="Howarth C."/>
            <person name="Jen D."/>
            <person name="Larson L."/>
            <person name="Mehta T."/>
            <person name="Neiman D."/>
            <person name="Pearson M."/>
            <person name="Roberts A."/>
            <person name="Saif S."/>
            <person name="Shea T."/>
            <person name="Shenoy N."/>
            <person name="Sisk P."/>
            <person name="Stolte C."/>
            <person name="Sykes S."/>
            <person name="Walk T."/>
            <person name="White J."/>
            <person name="Yandava C."/>
            <person name="Haas B."/>
            <person name="Nusbaum C."/>
            <person name="Birren B."/>
        </authorList>
    </citation>
    <scope>NUCLEOTIDE SEQUENCE [LARGE SCALE GENOMIC DNA]</scope>
    <source>
        <strain evidence="4">R3-111a-1</strain>
    </source>
</reference>
<dbReference type="EnsemblFungi" id="EJT81844">
    <property type="protein sequence ID" value="EJT81844"/>
    <property type="gene ID" value="GGTG_01818"/>
</dbReference>
<sequence>MGPTAYPTCPYQTCPKMTFPQGEIARPQQREVAPKFEWNPTQSSGKEQRNSAAALPGQQGGGPARPGRATVRG</sequence>
<dbReference type="AlphaFoldDB" id="J3NKM7"/>
<accession>J3NKM7</accession>